<feature type="domain" description="Hermes trasposase DNA-binding" evidence="6">
    <location>
        <begin position="77"/>
        <end position="101"/>
    </location>
</feature>
<gene>
    <name evidence="7" type="ORF">WMY93_007578</name>
</gene>
<evidence type="ECO:0000256" key="2">
    <source>
        <dbReference type="ARBA" id="ARBA00022723"/>
    </source>
</evidence>
<dbReference type="Pfam" id="PF10683">
    <property type="entry name" value="DBD_Tnp_Hermes"/>
    <property type="match status" value="1"/>
</dbReference>
<protein>
    <recommendedName>
        <fullName evidence="6">Hermes trasposase DNA-binding domain-containing protein</fullName>
    </recommendedName>
</protein>
<evidence type="ECO:0000259" key="6">
    <source>
        <dbReference type="Pfam" id="PF10683"/>
    </source>
</evidence>
<dbReference type="GO" id="GO:0008270">
    <property type="term" value="F:zinc ion binding"/>
    <property type="evidence" value="ECO:0007669"/>
    <property type="project" value="UniProtKB-KW"/>
</dbReference>
<accession>A0AAW0PGS0</accession>
<comment type="subcellular location">
    <subcellularLocation>
        <location evidence="1">Nucleus</location>
    </subcellularLocation>
</comment>
<evidence type="ECO:0000256" key="3">
    <source>
        <dbReference type="ARBA" id="ARBA00022771"/>
    </source>
</evidence>
<dbReference type="InterPro" id="IPR036236">
    <property type="entry name" value="Znf_C2H2_sf"/>
</dbReference>
<dbReference type="InterPro" id="IPR052035">
    <property type="entry name" value="ZnF_BED_domain_contain"/>
</dbReference>
<dbReference type="Gene3D" id="1.10.10.1070">
    <property type="entry name" value="Zinc finger, BED domain-containing"/>
    <property type="match status" value="1"/>
</dbReference>
<comment type="caution">
    <text evidence="7">The sequence shown here is derived from an EMBL/GenBank/DDBJ whole genome shotgun (WGS) entry which is preliminary data.</text>
</comment>
<dbReference type="SUPFAM" id="SSF140996">
    <property type="entry name" value="Hermes dimerisation domain"/>
    <property type="match status" value="1"/>
</dbReference>
<dbReference type="EMBL" id="JBBPFD010000005">
    <property type="protein sequence ID" value="KAK7925268.1"/>
    <property type="molecule type" value="Genomic_DNA"/>
</dbReference>
<evidence type="ECO:0000256" key="1">
    <source>
        <dbReference type="ARBA" id="ARBA00004123"/>
    </source>
</evidence>
<evidence type="ECO:0000256" key="4">
    <source>
        <dbReference type="ARBA" id="ARBA00022833"/>
    </source>
</evidence>
<reference evidence="8" key="1">
    <citation type="submission" date="2024-04" db="EMBL/GenBank/DDBJ databases">
        <title>Salinicola lusitanus LLJ914,a marine bacterium isolated from the Okinawa Trough.</title>
        <authorList>
            <person name="Li J."/>
        </authorList>
    </citation>
    <scope>NUCLEOTIDE SEQUENCE [LARGE SCALE GENOMIC DNA]</scope>
</reference>
<evidence type="ECO:0000313" key="8">
    <source>
        <dbReference type="Proteomes" id="UP001460270"/>
    </source>
</evidence>
<dbReference type="SUPFAM" id="SSF57667">
    <property type="entry name" value="beta-beta-alpha zinc fingers"/>
    <property type="match status" value="1"/>
</dbReference>
<sequence>MLRSVSRLRSVCRVISKNPGEVWFGAWFDDVKCRLCSRELGYSGNTSAMLRHHRALHKDKASDNASSSETCDPTEALISMIVEDCLPFSIVDGSGFQKFVKALNPSYVAPTRQV</sequence>
<keyword evidence="8" id="KW-1185">Reference proteome</keyword>
<dbReference type="PANTHER" id="PTHR46481:SF10">
    <property type="entry name" value="ZINC FINGER BED DOMAIN-CONTAINING PROTEIN 39"/>
    <property type="match status" value="1"/>
</dbReference>
<keyword evidence="5" id="KW-0539">Nucleus</keyword>
<proteinExistence type="predicted"/>
<keyword evidence="4" id="KW-0862">Zinc</keyword>
<dbReference type="InterPro" id="IPR018473">
    <property type="entry name" value="Hermes_transposase_DNA-db"/>
</dbReference>
<dbReference type="AlphaFoldDB" id="A0AAW0PGS0"/>
<keyword evidence="2" id="KW-0479">Metal-binding</keyword>
<organism evidence="7 8">
    <name type="scientific">Mugilogobius chulae</name>
    <name type="common">yellowstripe goby</name>
    <dbReference type="NCBI Taxonomy" id="88201"/>
    <lineage>
        <taxon>Eukaryota</taxon>
        <taxon>Metazoa</taxon>
        <taxon>Chordata</taxon>
        <taxon>Craniata</taxon>
        <taxon>Vertebrata</taxon>
        <taxon>Euteleostomi</taxon>
        <taxon>Actinopterygii</taxon>
        <taxon>Neopterygii</taxon>
        <taxon>Teleostei</taxon>
        <taxon>Neoteleostei</taxon>
        <taxon>Acanthomorphata</taxon>
        <taxon>Gobiaria</taxon>
        <taxon>Gobiiformes</taxon>
        <taxon>Gobioidei</taxon>
        <taxon>Gobiidae</taxon>
        <taxon>Gobionellinae</taxon>
        <taxon>Mugilogobius</taxon>
    </lineage>
</organism>
<name>A0AAW0PGS0_9GOBI</name>
<dbReference type="PANTHER" id="PTHR46481">
    <property type="entry name" value="ZINC FINGER BED DOMAIN-CONTAINING PROTEIN 4"/>
    <property type="match status" value="1"/>
</dbReference>
<dbReference type="SMART" id="SM00614">
    <property type="entry name" value="ZnF_BED"/>
    <property type="match status" value="1"/>
</dbReference>
<dbReference type="GO" id="GO:0005634">
    <property type="term" value="C:nucleus"/>
    <property type="evidence" value="ECO:0007669"/>
    <property type="project" value="UniProtKB-SubCell"/>
</dbReference>
<dbReference type="Proteomes" id="UP001460270">
    <property type="component" value="Unassembled WGS sequence"/>
</dbReference>
<keyword evidence="3" id="KW-0863">Zinc-finger</keyword>
<evidence type="ECO:0000313" key="7">
    <source>
        <dbReference type="EMBL" id="KAK7925268.1"/>
    </source>
</evidence>
<evidence type="ECO:0000256" key="5">
    <source>
        <dbReference type="ARBA" id="ARBA00023242"/>
    </source>
</evidence>